<dbReference type="Proteomes" id="UP000676194">
    <property type="component" value="Chromosome"/>
</dbReference>
<dbReference type="RefSeq" id="WP_213494627.1">
    <property type="nucleotide sequence ID" value="NZ_CP074694.1"/>
</dbReference>
<proteinExistence type="predicted"/>
<dbReference type="Gene3D" id="1.10.260.40">
    <property type="entry name" value="lambda repressor-like DNA-binding domains"/>
    <property type="match status" value="1"/>
</dbReference>
<dbReference type="InterPro" id="IPR010982">
    <property type="entry name" value="Lambda_DNA-bd_dom_sf"/>
</dbReference>
<dbReference type="PROSITE" id="PS50943">
    <property type="entry name" value="HTH_CROC1"/>
    <property type="match status" value="1"/>
</dbReference>
<dbReference type="AlphaFoldDB" id="A0A8E6B3Q3"/>
<keyword evidence="3" id="KW-1185">Reference proteome</keyword>
<accession>A0A8E6B3Q3</accession>
<evidence type="ECO:0000259" key="1">
    <source>
        <dbReference type="PROSITE" id="PS50943"/>
    </source>
</evidence>
<sequence>MNIKVKPAKRTMILLDRRPKRAAAFAGLHPEVVSSVSGLLDSVTHSSKDSIWVSYESNLTEALIKRASPTPASLGLGLFLHEIDLKTIPVLSSLFRRIAFAVDGKFLPAEELAEVLEADNRENLLIGGFVNEAQQTITLWRGNLLSLTVPFSAFENSGDGTKPDFKALSVIDCGQTVKLGNYEAAVDSLLYEYDPLYRREISKKRLQEDRSFGASLRRLRKQRGLRREDFEPDVAAKTVARIEQGKVTRIQKTTLVSLAKHLSVKPDEIASY</sequence>
<evidence type="ECO:0000313" key="3">
    <source>
        <dbReference type="Proteomes" id="UP000676194"/>
    </source>
</evidence>
<dbReference type="InterPro" id="IPR001387">
    <property type="entry name" value="Cro/C1-type_HTH"/>
</dbReference>
<dbReference type="SUPFAM" id="SSF47413">
    <property type="entry name" value="lambda repressor-like DNA-binding domains"/>
    <property type="match status" value="1"/>
</dbReference>
<dbReference type="EMBL" id="CP074694">
    <property type="protein sequence ID" value="QVL30744.1"/>
    <property type="molecule type" value="Genomic_DNA"/>
</dbReference>
<name>A0A8E6B3Q3_9BACT</name>
<dbReference type="SMART" id="SM00530">
    <property type="entry name" value="HTH_XRE"/>
    <property type="match status" value="1"/>
</dbReference>
<dbReference type="KEGG" id="tsph:KIH39_18040"/>
<dbReference type="Pfam" id="PF13560">
    <property type="entry name" value="HTH_31"/>
    <property type="match status" value="1"/>
</dbReference>
<dbReference type="CDD" id="cd00093">
    <property type="entry name" value="HTH_XRE"/>
    <property type="match status" value="1"/>
</dbReference>
<feature type="domain" description="HTH cro/C1-type" evidence="1">
    <location>
        <begin position="216"/>
        <end position="269"/>
    </location>
</feature>
<organism evidence="2 3">
    <name type="scientific">Telmatocola sphagniphila</name>
    <dbReference type="NCBI Taxonomy" id="1123043"/>
    <lineage>
        <taxon>Bacteria</taxon>
        <taxon>Pseudomonadati</taxon>
        <taxon>Planctomycetota</taxon>
        <taxon>Planctomycetia</taxon>
        <taxon>Gemmatales</taxon>
        <taxon>Gemmataceae</taxon>
    </lineage>
</organism>
<evidence type="ECO:0000313" key="2">
    <source>
        <dbReference type="EMBL" id="QVL30744.1"/>
    </source>
</evidence>
<protein>
    <submittedName>
        <fullName evidence="2">Helix-turn-helix domain-containing protein</fullName>
    </submittedName>
</protein>
<dbReference type="GO" id="GO:0003677">
    <property type="term" value="F:DNA binding"/>
    <property type="evidence" value="ECO:0007669"/>
    <property type="project" value="InterPro"/>
</dbReference>
<reference evidence="2" key="1">
    <citation type="submission" date="2021-05" db="EMBL/GenBank/DDBJ databases">
        <title>Complete genome sequence of the cellulolytic planctomycete Telmatocola sphagniphila SP2T and characterization of the first cellulase from planctomycetes.</title>
        <authorList>
            <person name="Rakitin A.L."/>
            <person name="Beletsky A.V."/>
            <person name="Naumoff D.G."/>
            <person name="Kulichevskaya I.S."/>
            <person name="Mardanov A.V."/>
            <person name="Ravin N.V."/>
            <person name="Dedysh S.N."/>
        </authorList>
    </citation>
    <scope>NUCLEOTIDE SEQUENCE</scope>
    <source>
        <strain evidence="2">SP2T</strain>
    </source>
</reference>
<gene>
    <name evidence="2" type="ORF">KIH39_18040</name>
</gene>